<evidence type="ECO:0000313" key="4">
    <source>
        <dbReference type="EMBL" id="OGK57015.1"/>
    </source>
</evidence>
<sequence length="782" mass="84197">MKIHSIKSILSVLICFNIVFYPSFIYSQEQSPTPTIEESTTPTIEITPTPSTTIDTSPTPTDTELTPTPSTALDVSPTPTIPADSENQIINSGSDANINATESSTLTVNIESTNSASIENDVTQDVNTGKNTSDNPLSNSSTTTGDAKSDVVIVNNVNQAIVGGEVTPVLVNVTADHEGEIDLALIQPCLDKLFGQGDVNESYIINSGDETTITLDTKTNKETTINVDNDATITNNISVNTNTGDNQNAGLTSSLNTGNAESNVTILTQANTTLVGDCNIFTILNLFKDQNGNIILPYELGMAELESGLPAIYYQLNVQNSGDDTDINQSSSINNQTTINTQNSASVNNNVLTNTNTGGNDVSGILGTTVVTGNASTTVKMVDMINTTIVGDRWMMLRINILGSWTGNIIGFNGPYIRTDNYIILFFRLPAVTSSETPKTETNIQNSGDRLSLNQMNEYSNSLTVNTNNNADVINNVNVTSNTGNNDVSGLNTSLKTGDATTNVNIFNLLNTTLVGNHWYFTIINIFDNFIGDIIFPRPDLVVTKTVDKLQATPGEQLSYTIQYKNIGRYYAFNSTLIDNLPSDVDFVSSSKTVSVNANILTFALGRLKPGQSGEINVMAKIKDTKASFDIINSANISTVTPESDKNNNMASVLTKVSYASPTPVVTNNNVVNPTTETAQNDQSGGGSSTTTTTESSLASDNYTTINGTMNQSKYRTYFKPKMPETTRSVGSILSIADENNCGLLCQILNIIKSYWIFPSVAGVLLLFMNRRKMRAFIARKS</sequence>
<dbReference type="Proteomes" id="UP000176376">
    <property type="component" value="Unassembled WGS sequence"/>
</dbReference>
<feature type="compositionally biased region" description="Low complexity" evidence="1">
    <location>
        <begin position="32"/>
        <end position="71"/>
    </location>
</feature>
<name>A0A1F7JN18_9BACT</name>
<keyword evidence="2" id="KW-1133">Transmembrane helix</keyword>
<evidence type="ECO:0000313" key="5">
    <source>
        <dbReference type="Proteomes" id="UP000176376"/>
    </source>
</evidence>
<dbReference type="AlphaFoldDB" id="A0A1F7JN18"/>
<gene>
    <name evidence="4" type="ORF">A3J15_01785</name>
</gene>
<evidence type="ECO:0000259" key="3">
    <source>
        <dbReference type="Pfam" id="PF01345"/>
    </source>
</evidence>
<feature type="region of interest" description="Disordered" evidence="1">
    <location>
        <begin position="665"/>
        <end position="703"/>
    </location>
</feature>
<keyword evidence="2" id="KW-0472">Membrane</keyword>
<feature type="compositionally biased region" description="Low complexity" evidence="1">
    <location>
        <begin position="665"/>
        <end position="676"/>
    </location>
</feature>
<feature type="region of interest" description="Disordered" evidence="1">
    <location>
        <begin position="117"/>
        <end position="146"/>
    </location>
</feature>
<evidence type="ECO:0000256" key="1">
    <source>
        <dbReference type="SAM" id="MobiDB-lite"/>
    </source>
</evidence>
<feature type="region of interest" description="Disordered" evidence="1">
    <location>
        <begin position="32"/>
        <end position="96"/>
    </location>
</feature>
<dbReference type="STRING" id="1802074.A3J15_01785"/>
<dbReference type="InterPro" id="IPR001434">
    <property type="entry name" value="OmcB-like_DUF11"/>
</dbReference>
<dbReference type="EMBL" id="MGAY01000016">
    <property type="protein sequence ID" value="OGK57015.1"/>
    <property type="molecule type" value="Genomic_DNA"/>
</dbReference>
<reference evidence="4 5" key="1">
    <citation type="journal article" date="2016" name="Nat. Commun.">
        <title>Thousands of microbial genomes shed light on interconnected biogeochemical processes in an aquifer system.</title>
        <authorList>
            <person name="Anantharaman K."/>
            <person name="Brown C.T."/>
            <person name="Hug L.A."/>
            <person name="Sharon I."/>
            <person name="Castelle C.J."/>
            <person name="Probst A.J."/>
            <person name="Thomas B.C."/>
            <person name="Singh A."/>
            <person name="Wilkins M.J."/>
            <person name="Karaoz U."/>
            <person name="Brodie E.L."/>
            <person name="Williams K.H."/>
            <person name="Hubbard S.S."/>
            <person name="Banfield J.F."/>
        </authorList>
    </citation>
    <scope>NUCLEOTIDE SEQUENCE [LARGE SCALE GENOMIC DNA]</scope>
</reference>
<feature type="transmembrane region" description="Helical" evidence="2">
    <location>
        <begin position="754"/>
        <end position="770"/>
    </location>
</feature>
<feature type="compositionally biased region" description="Polar residues" evidence="1">
    <location>
        <begin position="85"/>
        <end position="96"/>
    </location>
</feature>
<dbReference type="Pfam" id="PF01345">
    <property type="entry name" value="DUF11"/>
    <property type="match status" value="1"/>
</dbReference>
<comment type="caution">
    <text evidence="4">The sequence shown here is derived from an EMBL/GenBank/DDBJ whole genome shotgun (WGS) entry which is preliminary data.</text>
</comment>
<protein>
    <recommendedName>
        <fullName evidence="3">DUF11 domain-containing protein</fullName>
    </recommendedName>
</protein>
<feature type="domain" description="DUF11" evidence="3">
    <location>
        <begin position="540"/>
        <end position="653"/>
    </location>
</feature>
<evidence type="ECO:0000256" key="2">
    <source>
        <dbReference type="SAM" id="Phobius"/>
    </source>
</evidence>
<accession>A0A1F7JN18</accession>
<keyword evidence="2" id="KW-0812">Transmembrane</keyword>
<organism evidence="4 5">
    <name type="scientific">Candidatus Roizmanbacteria bacterium RIFCSPLOWO2_02_FULL_38_10</name>
    <dbReference type="NCBI Taxonomy" id="1802074"/>
    <lineage>
        <taxon>Bacteria</taxon>
        <taxon>Candidatus Roizmaniibacteriota</taxon>
    </lineage>
</organism>
<proteinExistence type="predicted"/>